<evidence type="ECO:0000313" key="2">
    <source>
        <dbReference type="Proteomes" id="UP000017184"/>
    </source>
</evidence>
<proteinExistence type="predicted"/>
<organism evidence="1 2">
    <name type="scientific">Candidatus Symbiobacter mobilis CR</name>
    <dbReference type="NCBI Taxonomy" id="946483"/>
    <lineage>
        <taxon>Bacteria</taxon>
        <taxon>Pseudomonadati</taxon>
        <taxon>Pseudomonadota</taxon>
        <taxon>Betaproteobacteria</taxon>
        <taxon>Burkholderiales</taxon>
        <taxon>Comamonadaceae</taxon>
    </lineage>
</organism>
<dbReference type="Proteomes" id="UP000017184">
    <property type="component" value="Chromosome"/>
</dbReference>
<reference evidence="1 2" key="1">
    <citation type="journal article" date="2013" name="Genome Biol.">
        <title>Genomic analysis reveals key aspects of prokaryotic symbiosis in the phototrophic consortium "Chlorochromatium aggregatum".</title>
        <authorList>
            <person name="Liu Z."/>
            <person name="Muller J."/>
            <person name="Li T."/>
            <person name="Alvey R.M."/>
            <person name="Vogl K."/>
            <person name="Frigaard N.U."/>
            <person name="Rockwell N.C."/>
            <person name="Boyd E.S."/>
            <person name="Tomsho L.P."/>
            <person name="Schuster S.C."/>
            <person name="Henke P."/>
            <person name="Rohde M."/>
            <person name="Overmann J."/>
            <person name="Bryant D.A."/>
        </authorList>
    </citation>
    <scope>NUCLEOTIDE SEQUENCE [LARGE SCALE GENOMIC DNA]</scope>
    <source>
        <strain evidence="1">CR</strain>
    </source>
</reference>
<protein>
    <submittedName>
        <fullName evidence="1">Uncharacterized protein</fullName>
    </submittedName>
</protein>
<dbReference type="STRING" id="946483.Cenrod_1242"/>
<evidence type="ECO:0000313" key="1">
    <source>
        <dbReference type="EMBL" id="AGX87334.1"/>
    </source>
</evidence>
<accession>U5NAZ9</accession>
<name>U5NAZ9_9BURK</name>
<sequence length="98" mass="10861">MGGSPNHLAAMPKLYRRTHTPDSVSLHPGYGVGWERGCIALGYFEGKMPSLPGFWRTFHITVHCTRVREQKFVAAIVFGSHGRIVGRNGQNCLPCTVH</sequence>
<dbReference type="EMBL" id="CP004885">
    <property type="protein sequence ID" value="AGX87334.1"/>
    <property type="molecule type" value="Genomic_DNA"/>
</dbReference>
<gene>
    <name evidence="1" type="ORF">Cenrod_1242</name>
</gene>
<dbReference type="AlphaFoldDB" id="U5NAZ9"/>
<dbReference type="KEGG" id="cbx:Cenrod_1242"/>
<keyword evidence="2" id="KW-1185">Reference proteome</keyword>
<dbReference type="HOGENOM" id="CLU_2328583_0_0_4"/>